<name>A0AAV3FGY4_CLOPF</name>
<dbReference type="PANTHER" id="PTHR33877:SF1">
    <property type="entry name" value="TYPE IV METHYL-DIRECTED RESTRICTION ENZYME ECOKMCRA"/>
    <property type="match status" value="1"/>
</dbReference>
<dbReference type="AlphaFoldDB" id="A0AAV3FGY4"/>
<protein>
    <recommendedName>
        <fullName evidence="1">HNH nuclease domain-containing protein</fullName>
    </recommendedName>
</protein>
<dbReference type="InterPro" id="IPR003615">
    <property type="entry name" value="HNH_nuc"/>
</dbReference>
<evidence type="ECO:0000259" key="1">
    <source>
        <dbReference type="SMART" id="SM00507"/>
    </source>
</evidence>
<proteinExistence type="predicted"/>
<dbReference type="EMBL" id="AFES01000007">
    <property type="protein sequence ID" value="EIA18575.1"/>
    <property type="molecule type" value="Genomic_DNA"/>
</dbReference>
<dbReference type="CDD" id="cd00085">
    <property type="entry name" value="HNHc"/>
    <property type="match status" value="1"/>
</dbReference>
<sequence>MIKERILITIDAIIKMNFNSKELLKLECMINSVLLEELKPDSVEVRKMKNNSRGFKIFSNYLDNRTRPSILNINVKQALWNYYTGNYYRIRNRKNLEVYKEENKKLKCIFCSSTKNLEVDHIIPVAIGGKDVEENYNIICSDCNKIKSKRIAGIDMFKV</sequence>
<dbReference type="RefSeq" id="WP_003479919.1">
    <property type="nucleotide sequence ID" value="NZ_CM001477.1"/>
</dbReference>
<dbReference type="Pfam" id="PF01844">
    <property type="entry name" value="HNH"/>
    <property type="match status" value="1"/>
</dbReference>
<dbReference type="Gene3D" id="1.10.30.50">
    <property type="match status" value="1"/>
</dbReference>
<gene>
    <name evidence="2" type="ORF">HA1_00708</name>
</gene>
<dbReference type="InterPro" id="IPR002711">
    <property type="entry name" value="HNH"/>
</dbReference>
<evidence type="ECO:0000313" key="2">
    <source>
        <dbReference type="EMBL" id="EIA18575.1"/>
    </source>
</evidence>
<feature type="domain" description="HNH nuclease" evidence="1">
    <location>
        <begin position="95"/>
        <end position="145"/>
    </location>
</feature>
<dbReference type="PANTHER" id="PTHR33877">
    <property type="entry name" value="SLL1193 PROTEIN"/>
    <property type="match status" value="1"/>
</dbReference>
<organism evidence="2 3">
    <name type="scientific">Clostridium perfringens F262</name>
    <dbReference type="NCBI Taxonomy" id="883064"/>
    <lineage>
        <taxon>Bacteria</taxon>
        <taxon>Bacillati</taxon>
        <taxon>Bacillota</taxon>
        <taxon>Clostridia</taxon>
        <taxon>Eubacteriales</taxon>
        <taxon>Clostridiaceae</taxon>
        <taxon>Clostridium</taxon>
    </lineage>
</organism>
<dbReference type="SMART" id="SM00507">
    <property type="entry name" value="HNHc"/>
    <property type="match status" value="1"/>
</dbReference>
<accession>A0AAV3FGY4</accession>
<evidence type="ECO:0000313" key="3">
    <source>
        <dbReference type="Proteomes" id="UP000005358"/>
    </source>
</evidence>
<dbReference type="Proteomes" id="UP000005358">
    <property type="component" value="Chromosome"/>
</dbReference>
<dbReference type="InterPro" id="IPR052892">
    <property type="entry name" value="NA-targeting_endonuclease"/>
</dbReference>
<reference evidence="2 3" key="1">
    <citation type="journal article" date="2012" name="PLoS ONE">
        <title>Genome Sequencing and Analysis of a Type A Clostridium perfringens Isolate from a Case of Bovine Clostridial Abomasitis.</title>
        <authorList>
            <person name="Nowell V.J."/>
            <person name="Kropinski A.M."/>
            <person name="Songer J.G."/>
            <person name="Macinnes J.I."/>
            <person name="Parreira V.R."/>
            <person name="Prescott J.F."/>
        </authorList>
    </citation>
    <scope>NUCLEOTIDE SEQUENCE [LARGE SCALE GENOMIC DNA]</scope>
    <source>
        <strain evidence="2 3">F262</strain>
    </source>
</reference>
<comment type="caution">
    <text evidence="2">The sequence shown here is derived from an EMBL/GenBank/DDBJ whole genome shotgun (WGS) entry which is preliminary data.</text>
</comment>